<evidence type="ECO:0000313" key="2">
    <source>
        <dbReference type="Proteomes" id="UP000439903"/>
    </source>
</evidence>
<accession>A0A8H3XDS4</accession>
<sequence>MSSTSTWSKLLATCQRIAKNSEKVPRPLTSANIVNLDDFELDKPESNSRPAKRAKNQNVNEIAKDLLGVDILEFVEVNDNENEVLKDHNITNKYFDGSRDSDMKDEEESSDDGFYTKNIHNQSCGHVCGHSCGCGCGRVNSRGCVNKGKEHEV</sequence>
<comment type="caution">
    <text evidence="1">The sequence shown here is derived from an EMBL/GenBank/DDBJ whole genome shotgun (WGS) entry which is preliminary data.</text>
</comment>
<gene>
    <name evidence="1" type="ORF">F8M41_001862</name>
</gene>
<proteinExistence type="predicted"/>
<dbReference type="AlphaFoldDB" id="A0A8H3XDS4"/>
<keyword evidence="2" id="KW-1185">Reference proteome</keyword>
<dbReference type="EMBL" id="WTPW01001152">
    <property type="protein sequence ID" value="KAF0452881.1"/>
    <property type="molecule type" value="Genomic_DNA"/>
</dbReference>
<reference evidence="1 2" key="1">
    <citation type="journal article" date="2019" name="Environ. Microbiol.">
        <title>At the nexus of three kingdoms: the genome of the mycorrhizal fungus Gigaspora margarita provides insights into plant, endobacterial and fungal interactions.</title>
        <authorList>
            <person name="Venice F."/>
            <person name="Ghignone S."/>
            <person name="Salvioli di Fossalunga A."/>
            <person name="Amselem J."/>
            <person name="Novero M."/>
            <person name="Xianan X."/>
            <person name="Sedzielewska Toro K."/>
            <person name="Morin E."/>
            <person name="Lipzen A."/>
            <person name="Grigoriev I.V."/>
            <person name="Henrissat B."/>
            <person name="Martin F.M."/>
            <person name="Bonfante P."/>
        </authorList>
    </citation>
    <scope>NUCLEOTIDE SEQUENCE [LARGE SCALE GENOMIC DNA]</scope>
    <source>
        <strain evidence="1 2">BEG34</strain>
    </source>
</reference>
<organism evidence="1 2">
    <name type="scientific">Gigaspora margarita</name>
    <dbReference type="NCBI Taxonomy" id="4874"/>
    <lineage>
        <taxon>Eukaryota</taxon>
        <taxon>Fungi</taxon>
        <taxon>Fungi incertae sedis</taxon>
        <taxon>Mucoromycota</taxon>
        <taxon>Glomeromycotina</taxon>
        <taxon>Glomeromycetes</taxon>
        <taxon>Diversisporales</taxon>
        <taxon>Gigasporaceae</taxon>
        <taxon>Gigaspora</taxon>
    </lineage>
</organism>
<dbReference type="Proteomes" id="UP000439903">
    <property type="component" value="Unassembled WGS sequence"/>
</dbReference>
<name>A0A8H3XDS4_GIGMA</name>
<protein>
    <submittedName>
        <fullName evidence="1">Uncharacterized protein</fullName>
    </submittedName>
</protein>
<evidence type="ECO:0000313" key="1">
    <source>
        <dbReference type="EMBL" id="KAF0452881.1"/>
    </source>
</evidence>